<dbReference type="PROSITE" id="PS51379">
    <property type="entry name" value="4FE4S_FER_2"/>
    <property type="match status" value="1"/>
</dbReference>
<evidence type="ECO:0000259" key="12">
    <source>
        <dbReference type="PROSITE" id="PS51656"/>
    </source>
</evidence>
<keyword evidence="8 10" id="KW-0411">Iron-sulfur</keyword>
<evidence type="ECO:0000256" key="3">
    <source>
        <dbReference type="ARBA" id="ARBA00022723"/>
    </source>
</evidence>
<keyword evidence="7 10" id="KW-0408">Iron</keyword>
<gene>
    <name evidence="10" type="primary">rnfB</name>
    <name evidence="13" type="ORF">U14_04702</name>
</gene>
<feature type="binding site" evidence="10">
    <location>
        <position position="49"/>
    </location>
    <ligand>
        <name>[4Fe-4S] cluster</name>
        <dbReference type="ChEBI" id="CHEBI:49883"/>
        <label>1</label>
    </ligand>
</feature>
<evidence type="ECO:0000256" key="8">
    <source>
        <dbReference type="ARBA" id="ARBA00023014"/>
    </source>
</evidence>
<comment type="caution">
    <text evidence="10">Lacks conserved residue(s) required for the propagation of feature annotation.</text>
</comment>
<comment type="cofactor">
    <cofactor evidence="10">
        <name>[4Fe-4S] cluster</name>
        <dbReference type="ChEBI" id="CHEBI:49883"/>
    </cofactor>
    <text evidence="10">Binds 3 [4Fe-4S] clusters.</text>
</comment>
<dbReference type="InterPro" id="IPR010207">
    <property type="entry name" value="Elect_transpt_cplx_RnfB/RsxB"/>
</dbReference>
<keyword evidence="5 10" id="KW-1278">Translocase</keyword>
<accession>A0A0S6W0Z9</accession>
<comment type="function">
    <text evidence="10">Part of a membrane-bound complex that couples electron transfer with translocation of ions across the membrane.</text>
</comment>
<dbReference type="Pfam" id="PF04060">
    <property type="entry name" value="FeS"/>
    <property type="match status" value="1"/>
</dbReference>
<sequence length="264" mass="27201">MGVLFGSILSLGGLCLALAVLLALANKRLAVEEDPRVEKVFAALPGVNCGGCGFPGCHAFAEHIVAGDAPLNGCAPGGHAAAEQIAAVMGVTVEKKERRVAVVLCNGGLKETAQSATYYGVQGCRAATLVAGGGKQCQYGCLGFGDCVTVCAFDAIVINDNGLPVVDRVKCTACGKCVDACPRKLIELHAESHRMFVFCKSQDKGAMVKKACSVGCIGCGLCAKNSPVEHGIVMGGNLPIINHDLCPPSETVAQKCPTKTIRII</sequence>
<evidence type="ECO:0000259" key="11">
    <source>
        <dbReference type="PROSITE" id="PS51379"/>
    </source>
</evidence>
<dbReference type="HAMAP" id="MF_00463">
    <property type="entry name" value="RsxB_RnfB"/>
    <property type="match status" value="1"/>
</dbReference>
<evidence type="ECO:0000256" key="7">
    <source>
        <dbReference type="ARBA" id="ARBA00023004"/>
    </source>
</evidence>
<feature type="binding site" evidence="10">
    <location>
        <position position="141"/>
    </location>
    <ligand>
        <name>[4Fe-4S] cluster</name>
        <dbReference type="ChEBI" id="CHEBI:49883"/>
        <label>2</label>
    </ligand>
</feature>
<feature type="binding site" evidence="10">
    <location>
        <position position="57"/>
    </location>
    <ligand>
        <name>[4Fe-4S] cluster</name>
        <dbReference type="ChEBI" id="CHEBI:49883"/>
        <label>1</label>
    </ligand>
</feature>
<feature type="binding site" evidence="10">
    <location>
        <position position="147"/>
    </location>
    <ligand>
        <name>[4Fe-4S] cluster</name>
        <dbReference type="ChEBI" id="CHEBI:49883"/>
        <label>2</label>
    </ligand>
</feature>
<dbReference type="CDD" id="cd10549">
    <property type="entry name" value="MtMvhB_like"/>
    <property type="match status" value="1"/>
</dbReference>
<keyword evidence="4 10" id="KW-0677">Repeat</keyword>
<feature type="region of interest" description="Hydrophobic" evidence="10">
    <location>
        <begin position="1"/>
        <end position="26"/>
    </location>
</feature>
<feature type="binding site" evidence="10">
    <location>
        <position position="171"/>
    </location>
    <ligand>
        <name>[4Fe-4S] cluster</name>
        <dbReference type="ChEBI" id="CHEBI:49883"/>
        <label>3</label>
    </ligand>
</feature>
<evidence type="ECO:0000256" key="9">
    <source>
        <dbReference type="ARBA" id="ARBA00023136"/>
    </source>
</evidence>
<evidence type="ECO:0000313" key="14">
    <source>
        <dbReference type="Proteomes" id="UP000030700"/>
    </source>
</evidence>
<name>A0A0S6W0Z9_9BACT</name>
<dbReference type="InterPro" id="IPR017900">
    <property type="entry name" value="4Fe4S_Fe_S_CS"/>
</dbReference>
<dbReference type="SUPFAM" id="SSF54862">
    <property type="entry name" value="4Fe-4S ferredoxins"/>
    <property type="match status" value="1"/>
</dbReference>
<dbReference type="InterPro" id="IPR007202">
    <property type="entry name" value="4Fe-4S_dom"/>
</dbReference>
<evidence type="ECO:0000313" key="13">
    <source>
        <dbReference type="EMBL" id="GAK53437.1"/>
    </source>
</evidence>
<dbReference type="PANTHER" id="PTHR43560:SF1">
    <property type="entry name" value="ION-TRANSLOCATING OXIDOREDUCTASE COMPLEX SUBUNIT B"/>
    <property type="match status" value="1"/>
</dbReference>
<dbReference type="NCBIfam" id="TIGR01944">
    <property type="entry name" value="rnfB"/>
    <property type="match status" value="1"/>
</dbReference>
<dbReference type="AlphaFoldDB" id="A0A0S6W0Z9"/>
<evidence type="ECO:0000256" key="2">
    <source>
        <dbReference type="ARBA" id="ARBA00022485"/>
    </source>
</evidence>
<feature type="binding site" evidence="10">
    <location>
        <position position="74"/>
    </location>
    <ligand>
        <name>[4Fe-4S] cluster</name>
        <dbReference type="ChEBI" id="CHEBI:49883"/>
        <label>1</label>
    </ligand>
</feature>
<feature type="binding site" evidence="10">
    <location>
        <position position="181"/>
    </location>
    <ligand>
        <name>[4Fe-4S] cluster</name>
        <dbReference type="ChEBI" id="CHEBI:49883"/>
        <label>2</label>
    </ligand>
</feature>
<reference evidence="13" key="1">
    <citation type="journal article" date="2015" name="PeerJ">
        <title>First genomic representation of candidate bacterial phylum KSB3 points to enhanced environmental sensing as a trigger of wastewater bulking.</title>
        <authorList>
            <person name="Sekiguchi Y."/>
            <person name="Ohashi A."/>
            <person name="Parks D.H."/>
            <person name="Yamauchi T."/>
            <person name="Tyson G.W."/>
            <person name="Hugenholtz P."/>
        </authorList>
    </citation>
    <scope>NUCLEOTIDE SEQUENCE [LARGE SCALE GENOMIC DNA]</scope>
</reference>
<dbReference type="PROSITE" id="PS00198">
    <property type="entry name" value="4FE4S_FER_1"/>
    <property type="match status" value="1"/>
</dbReference>
<dbReference type="PANTHER" id="PTHR43560">
    <property type="entry name" value="ION-TRANSLOCATING OXIDOREDUCTASE COMPLEX SUBUNIT B"/>
    <property type="match status" value="1"/>
</dbReference>
<feature type="binding site" evidence="10">
    <location>
        <position position="137"/>
    </location>
    <ligand>
        <name>[4Fe-4S] cluster</name>
        <dbReference type="ChEBI" id="CHEBI:49883"/>
        <label>2</label>
    </ligand>
</feature>
<evidence type="ECO:0000256" key="4">
    <source>
        <dbReference type="ARBA" id="ARBA00022737"/>
    </source>
</evidence>
<dbReference type="InterPro" id="IPR017896">
    <property type="entry name" value="4Fe4S_Fe-S-bd"/>
</dbReference>
<evidence type="ECO:0000256" key="10">
    <source>
        <dbReference type="HAMAP-Rule" id="MF_00463"/>
    </source>
</evidence>
<keyword evidence="14" id="KW-1185">Reference proteome</keyword>
<feature type="binding site" evidence="10">
    <location>
        <position position="177"/>
    </location>
    <ligand>
        <name>[4Fe-4S] cluster</name>
        <dbReference type="ChEBI" id="CHEBI:49883"/>
        <label>3</label>
    </ligand>
</feature>
<dbReference type="GO" id="GO:0046872">
    <property type="term" value="F:metal ion binding"/>
    <property type="evidence" value="ECO:0007669"/>
    <property type="project" value="UniProtKB-KW"/>
</dbReference>
<evidence type="ECO:0000256" key="1">
    <source>
        <dbReference type="ARBA" id="ARBA00022448"/>
    </source>
</evidence>
<organism evidence="13">
    <name type="scientific">Candidatus Moduliflexus flocculans</name>
    <dbReference type="NCBI Taxonomy" id="1499966"/>
    <lineage>
        <taxon>Bacteria</taxon>
        <taxon>Candidatus Moduliflexota</taxon>
        <taxon>Candidatus Moduliflexia</taxon>
        <taxon>Candidatus Moduliflexales</taxon>
        <taxon>Candidatus Moduliflexaceae</taxon>
    </lineage>
</organism>
<dbReference type="Gene3D" id="1.10.15.40">
    <property type="entry name" value="Electron transport complex subunit B, putative Fe-S cluster"/>
    <property type="match status" value="1"/>
</dbReference>
<evidence type="ECO:0000256" key="6">
    <source>
        <dbReference type="ARBA" id="ARBA00022982"/>
    </source>
</evidence>
<dbReference type="HOGENOM" id="CLU_053470_0_0_0"/>
<feature type="binding site" evidence="10">
    <location>
        <position position="174"/>
    </location>
    <ligand>
        <name>[4Fe-4S] cluster</name>
        <dbReference type="ChEBI" id="CHEBI:49883"/>
        <label>3</label>
    </ligand>
</feature>
<dbReference type="EC" id="7.-.-.-" evidence="10"/>
<keyword evidence="10" id="KW-1003">Cell membrane</keyword>
<dbReference type="Gene3D" id="3.30.70.20">
    <property type="match status" value="1"/>
</dbReference>
<dbReference type="Proteomes" id="UP000030700">
    <property type="component" value="Unassembled WGS sequence"/>
</dbReference>
<comment type="similarity">
    <text evidence="10">Belongs to the 4Fe4S bacterial-type ferredoxin family. RnfB subfamily.</text>
</comment>
<evidence type="ECO:0000256" key="5">
    <source>
        <dbReference type="ARBA" id="ARBA00022967"/>
    </source>
</evidence>
<proteinExistence type="inferred from homology"/>
<keyword evidence="2 10" id="KW-0004">4Fe-4S</keyword>
<keyword evidence="3 10" id="KW-0479">Metal-binding</keyword>
<feature type="domain" description="4Fe-4S ferredoxin-type" evidence="11">
    <location>
        <begin position="162"/>
        <end position="191"/>
    </location>
</feature>
<dbReference type="GO" id="GO:0051539">
    <property type="term" value="F:4 iron, 4 sulfur cluster binding"/>
    <property type="evidence" value="ECO:0007669"/>
    <property type="project" value="UniProtKB-UniRule"/>
</dbReference>
<protein>
    <recommendedName>
        <fullName evidence="10">Ion-translocating oxidoreductase complex subunit B</fullName>
        <ecNumber evidence="10">7.-.-.-</ecNumber>
    </recommendedName>
    <alternativeName>
        <fullName evidence="10">Rnf electron transport complex subunit B</fullName>
    </alternativeName>
</protein>
<keyword evidence="6 10" id="KW-0249">Electron transport</keyword>
<dbReference type="GO" id="GO:0005886">
    <property type="term" value="C:plasma membrane"/>
    <property type="evidence" value="ECO:0007669"/>
    <property type="project" value="UniProtKB-SubCell"/>
</dbReference>
<comment type="subunit">
    <text evidence="10">The complex is composed of six subunits: RnfA, RnfB, RnfC, RnfD, RnfE and RnfG.</text>
</comment>
<dbReference type="EMBL" id="DF820459">
    <property type="protein sequence ID" value="GAK53437.1"/>
    <property type="molecule type" value="Genomic_DNA"/>
</dbReference>
<dbReference type="PROSITE" id="PS51656">
    <property type="entry name" value="4FE4S"/>
    <property type="match status" value="1"/>
</dbReference>
<dbReference type="STRING" id="1499966.U14_04702"/>
<dbReference type="GO" id="GO:0022900">
    <property type="term" value="P:electron transport chain"/>
    <property type="evidence" value="ECO:0007669"/>
    <property type="project" value="UniProtKB-UniRule"/>
</dbReference>
<feature type="binding site" evidence="10">
    <location>
        <position position="52"/>
    </location>
    <ligand>
        <name>[4Fe-4S] cluster</name>
        <dbReference type="ChEBI" id="CHEBI:49883"/>
        <label>1</label>
    </ligand>
</feature>
<comment type="subcellular location">
    <subcellularLocation>
        <location evidence="10">Cell membrane</location>
    </subcellularLocation>
</comment>
<dbReference type="Pfam" id="PF13187">
    <property type="entry name" value="Fer4_9"/>
    <property type="match status" value="1"/>
</dbReference>
<dbReference type="GO" id="GO:0009055">
    <property type="term" value="F:electron transfer activity"/>
    <property type="evidence" value="ECO:0007669"/>
    <property type="project" value="InterPro"/>
</dbReference>
<keyword evidence="1 10" id="KW-0813">Transport</keyword>
<feature type="domain" description="4Fe-4S" evidence="12">
    <location>
        <begin position="32"/>
        <end position="91"/>
    </location>
</feature>
<feature type="binding site" evidence="10">
    <location>
        <position position="151"/>
    </location>
    <ligand>
        <name>[4Fe-4S] cluster</name>
        <dbReference type="ChEBI" id="CHEBI:49883"/>
        <label>3</label>
    </ligand>
</feature>
<keyword evidence="9 10" id="KW-0472">Membrane</keyword>
<dbReference type="InterPro" id="IPR050395">
    <property type="entry name" value="4Fe4S_Ferredoxin_RnfB"/>
</dbReference>